<gene>
    <name evidence="3" type="ORF">P3F89_27480</name>
</gene>
<dbReference type="SMART" id="SM00465">
    <property type="entry name" value="GIYc"/>
    <property type="match status" value="1"/>
</dbReference>
<proteinExistence type="predicted"/>
<dbReference type="Pfam" id="PF01541">
    <property type="entry name" value="GIY-YIG"/>
    <property type="match status" value="1"/>
</dbReference>
<dbReference type="Proteomes" id="UP001260090">
    <property type="component" value="Plasmid unnamed"/>
</dbReference>
<dbReference type="PANTHER" id="PTHR30562">
    <property type="entry name" value="UVRC/OXIDOREDUCTASE"/>
    <property type="match status" value="1"/>
</dbReference>
<dbReference type="RefSeq" id="WP_309573945.1">
    <property type="nucleotide sequence ID" value="NZ_CP119876.1"/>
</dbReference>
<keyword evidence="3" id="KW-0540">Nuclease</keyword>
<dbReference type="EMBL" id="CP119876">
    <property type="protein sequence ID" value="WMY18264.1"/>
    <property type="molecule type" value="Genomic_DNA"/>
</dbReference>
<dbReference type="InterPro" id="IPR000305">
    <property type="entry name" value="GIY-YIG_endonuc"/>
</dbReference>
<protein>
    <submittedName>
        <fullName evidence="3">Nucleotide excision repair endonuclease</fullName>
    </submittedName>
</protein>
<geneLocation type="plasmid" evidence="3 4">
    <name>unnamed</name>
</geneLocation>
<dbReference type="PROSITE" id="PS50164">
    <property type="entry name" value="GIY_YIG"/>
    <property type="match status" value="1"/>
</dbReference>
<evidence type="ECO:0000313" key="4">
    <source>
        <dbReference type="Proteomes" id="UP001260090"/>
    </source>
</evidence>
<dbReference type="SUPFAM" id="SSF82771">
    <property type="entry name" value="GIY-YIG endonuclease"/>
    <property type="match status" value="1"/>
</dbReference>
<keyword evidence="3" id="KW-0614">Plasmid</keyword>
<accession>A0ABD8A137</accession>
<dbReference type="GO" id="GO:0004519">
    <property type="term" value="F:endonuclease activity"/>
    <property type="evidence" value="ECO:0007669"/>
    <property type="project" value="UniProtKB-KW"/>
</dbReference>
<reference evidence="3 4" key="1">
    <citation type="submission" date="2023-03" db="EMBL/GenBank/DDBJ databases">
        <title>Plant growth-promoting bacteria for biocontrol of bacterial wilt in tomato.</title>
        <authorList>
            <person name="Song J."/>
            <person name="Jin Y.J."/>
        </authorList>
    </citation>
    <scope>NUCLEOTIDE SEQUENCE [LARGE SCALE GENOMIC DNA]</scope>
    <source>
        <strain evidence="3 4">T36S-23</strain>
        <plasmid evidence="3 4">unnamed</plasmid>
    </source>
</reference>
<dbReference type="Gene3D" id="3.40.1440.10">
    <property type="entry name" value="GIY-YIG endonuclease"/>
    <property type="match status" value="1"/>
</dbReference>
<dbReference type="InterPro" id="IPR050066">
    <property type="entry name" value="UvrABC_protein_C"/>
</dbReference>
<evidence type="ECO:0000259" key="2">
    <source>
        <dbReference type="PROSITE" id="PS50164"/>
    </source>
</evidence>
<sequence>MEELKFMSLDEFNKKIHNLDSGVYLITDHNNQIVYVGKAFKIKTRVLAHFNGYSNTKDYSHLFNKVAYILEDSPLKRSLLEITYMIEYKTVLNKEVQEEFPNLYTEYIKRINKTYSTVVMQREIDEAMEQAKVEDVVRDLEKEKQLTKQQEEQRIEQEKQRLEKEKRQRFAEEVRELQNKRARERDKFKKDLLRMVGGKAMFYEVISLLDSGYNPHVLSRALNIECQTIITIKEHRKEFKVPRNHKRMIKHQDIMYSLNGREDKGNSRLNHLL</sequence>
<keyword evidence="3" id="KW-0378">Hydrolase</keyword>
<organism evidence="3 4">
    <name type="scientific">Bacillus tropicus</name>
    <dbReference type="NCBI Taxonomy" id="2026188"/>
    <lineage>
        <taxon>Bacteria</taxon>
        <taxon>Bacillati</taxon>
        <taxon>Bacillota</taxon>
        <taxon>Bacilli</taxon>
        <taxon>Bacillales</taxon>
        <taxon>Bacillaceae</taxon>
        <taxon>Bacillus</taxon>
        <taxon>Bacillus cereus group</taxon>
    </lineage>
</organism>
<keyword evidence="1" id="KW-0175">Coiled coil</keyword>
<evidence type="ECO:0000256" key="1">
    <source>
        <dbReference type="SAM" id="Coils"/>
    </source>
</evidence>
<dbReference type="PANTHER" id="PTHR30562:SF1">
    <property type="entry name" value="UVRABC SYSTEM PROTEIN C"/>
    <property type="match status" value="1"/>
</dbReference>
<dbReference type="GeneID" id="93011136"/>
<keyword evidence="3" id="KW-0255">Endonuclease</keyword>
<evidence type="ECO:0000313" key="3">
    <source>
        <dbReference type="EMBL" id="WMY18264.1"/>
    </source>
</evidence>
<dbReference type="AlphaFoldDB" id="A0ABD8A137"/>
<name>A0ABD8A137_9BACI</name>
<feature type="domain" description="GIY-YIG" evidence="2">
    <location>
        <begin position="19"/>
        <end position="94"/>
    </location>
</feature>
<dbReference type="InterPro" id="IPR035901">
    <property type="entry name" value="GIY-YIG_endonuc_sf"/>
</dbReference>
<feature type="coiled-coil region" evidence="1">
    <location>
        <begin position="130"/>
        <end position="187"/>
    </location>
</feature>